<evidence type="ECO:0000313" key="1">
    <source>
        <dbReference type="EnsemblPlants" id="OGLUM12G05320.1"/>
    </source>
</evidence>
<name>A0A0E0BPQ0_9ORYZ</name>
<evidence type="ECO:0000313" key="2">
    <source>
        <dbReference type="Proteomes" id="UP000026961"/>
    </source>
</evidence>
<dbReference type="Proteomes" id="UP000026961">
    <property type="component" value="Chromosome 12"/>
</dbReference>
<reference evidence="1" key="2">
    <citation type="submission" date="2018-05" db="EMBL/GenBank/DDBJ databases">
        <title>OgluRS3 (Oryza glumaepatula Reference Sequence Version 3).</title>
        <authorList>
            <person name="Zhang J."/>
            <person name="Kudrna D."/>
            <person name="Lee S."/>
            <person name="Talag J."/>
            <person name="Welchert J."/>
            <person name="Wing R.A."/>
        </authorList>
    </citation>
    <scope>NUCLEOTIDE SEQUENCE [LARGE SCALE GENOMIC DNA]</scope>
</reference>
<dbReference type="Gramene" id="OGLUM12G05320.1">
    <property type="protein sequence ID" value="OGLUM12G05320.1"/>
    <property type="gene ID" value="OGLUM12G05320"/>
</dbReference>
<sequence>MGKGKEEFVDLRGMAMGGGGTGGWQGGDAAAEVVELVAGGGPVLVVGAKRSDRIRRRPVMADPVARSHWRWGRRRGQAVVLCGGGCDRGGGGIVSFPWQRLYAREGERVGTRKQEKLGLSVMHES</sequence>
<protein>
    <recommendedName>
        <fullName evidence="3">DUF834 domain-containing protein</fullName>
    </recommendedName>
</protein>
<keyword evidence="2" id="KW-1185">Reference proteome</keyword>
<dbReference type="EnsemblPlants" id="OGLUM12G05320.1">
    <property type="protein sequence ID" value="OGLUM12G05320.1"/>
    <property type="gene ID" value="OGLUM12G05320"/>
</dbReference>
<evidence type="ECO:0008006" key="3">
    <source>
        <dbReference type="Google" id="ProtNLM"/>
    </source>
</evidence>
<accession>A0A0E0BPQ0</accession>
<organism evidence="1">
    <name type="scientific">Oryza glumipatula</name>
    <dbReference type="NCBI Taxonomy" id="40148"/>
    <lineage>
        <taxon>Eukaryota</taxon>
        <taxon>Viridiplantae</taxon>
        <taxon>Streptophyta</taxon>
        <taxon>Embryophyta</taxon>
        <taxon>Tracheophyta</taxon>
        <taxon>Spermatophyta</taxon>
        <taxon>Magnoliopsida</taxon>
        <taxon>Liliopsida</taxon>
        <taxon>Poales</taxon>
        <taxon>Poaceae</taxon>
        <taxon>BOP clade</taxon>
        <taxon>Oryzoideae</taxon>
        <taxon>Oryzeae</taxon>
        <taxon>Oryzinae</taxon>
        <taxon>Oryza</taxon>
    </lineage>
</organism>
<dbReference type="AlphaFoldDB" id="A0A0E0BPQ0"/>
<reference evidence="1" key="1">
    <citation type="submission" date="2015-04" db="UniProtKB">
        <authorList>
            <consortium name="EnsemblPlants"/>
        </authorList>
    </citation>
    <scope>IDENTIFICATION</scope>
</reference>
<dbReference type="HOGENOM" id="CLU_2310770_0_0_1"/>
<proteinExistence type="predicted"/>